<evidence type="ECO:0000313" key="2">
    <source>
        <dbReference type="EMBL" id="SVE39735.1"/>
    </source>
</evidence>
<gene>
    <name evidence="2" type="ORF">METZ01_LOCUS492589</name>
</gene>
<organism evidence="2">
    <name type="scientific">marine metagenome</name>
    <dbReference type="NCBI Taxonomy" id="408172"/>
    <lineage>
        <taxon>unclassified sequences</taxon>
        <taxon>metagenomes</taxon>
        <taxon>ecological metagenomes</taxon>
    </lineage>
</organism>
<dbReference type="EMBL" id="UINC01214484">
    <property type="protein sequence ID" value="SVE39735.1"/>
    <property type="molecule type" value="Genomic_DNA"/>
</dbReference>
<accession>A0A383D643</accession>
<dbReference type="AlphaFoldDB" id="A0A383D643"/>
<protein>
    <submittedName>
        <fullName evidence="2">Uncharacterized protein</fullName>
    </submittedName>
</protein>
<evidence type="ECO:0000256" key="1">
    <source>
        <dbReference type="SAM" id="Phobius"/>
    </source>
</evidence>
<name>A0A383D643_9ZZZZ</name>
<keyword evidence="1" id="KW-0472">Membrane</keyword>
<keyword evidence="1" id="KW-1133">Transmembrane helix</keyword>
<keyword evidence="1" id="KW-0812">Transmembrane</keyword>
<proteinExistence type="predicted"/>
<feature type="transmembrane region" description="Helical" evidence="1">
    <location>
        <begin position="46"/>
        <end position="67"/>
    </location>
</feature>
<reference evidence="2" key="1">
    <citation type="submission" date="2018-05" db="EMBL/GenBank/DDBJ databases">
        <authorList>
            <person name="Lanie J.A."/>
            <person name="Ng W.-L."/>
            <person name="Kazmierczak K.M."/>
            <person name="Andrzejewski T.M."/>
            <person name="Davidsen T.M."/>
            <person name="Wayne K.J."/>
            <person name="Tettelin H."/>
            <person name="Glass J.I."/>
            <person name="Rusch D."/>
            <person name="Podicherti R."/>
            <person name="Tsui H.-C.T."/>
            <person name="Winkler M.E."/>
        </authorList>
    </citation>
    <scope>NUCLEOTIDE SEQUENCE</scope>
</reference>
<sequence length="91" mass="9485">MPKVLKFAICFAAGALLVHQQAELVSGLFFFALASLVLPFAGSKTPQYLIAGLIGLGWSNTFAGFILDSTPGPHLFGQPIVVTGKVAGLPK</sequence>